<reference evidence="2" key="1">
    <citation type="journal article" date="2013" name="Nat. Biotechnol.">
        <title>Chinese hamster genome sequenced from sorted chromosomes.</title>
        <authorList>
            <person name="Brinkrolf K."/>
            <person name="Rupp O."/>
            <person name="Laux H."/>
            <person name="Kollin F."/>
            <person name="Ernst W."/>
            <person name="Linke B."/>
            <person name="Kofler R."/>
            <person name="Romand S."/>
            <person name="Hesse F."/>
            <person name="Budach W.E."/>
            <person name="Galosy S."/>
            <person name="Muller D."/>
            <person name="Noll T."/>
            <person name="Wienberg J."/>
            <person name="Jostock T."/>
            <person name="Leonard M."/>
            <person name="Grillari J."/>
            <person name="Tauch A."/>
            <person name="Goesmann A."/>
            <person name="Helk B."/>
            <person name="Mott J.E."/>
            <person name="Puhler A."/>
            <person name="Borth N."/>
        </authorList>
    </citation>
    <scope>NUCLEOTIDE SEQUENCE [LARGE SCALE GENOMIC DNA]</scope>
    <source>
        <strain evidence="2">17A/GY</strain>
    </source>
</reference>
<evidence type="ECO:0000313" key="1">
    <source>
        <dbReference type="EMBL" id="ERE76051.1"/>
    </source>
</evidence>
<dbReference type="AlphaFoldDB" id="A0A061I3H3"/>
<dbReference type="GO" id="GO:0016301">
    <property type="term" value="F:kinase activity"/>
    <property type="evidence" value="ECO:0007669"/>
    <property type="project" value="UniProtKB-KW"/>
</dbReference>
<sequence length="256" mass="28250">MSLSKEENDCHQECIRGDWHAVGSSKMAAQRWSLLQSEQQLSWMDGLLLCHLSGVGSASIHSYSTNGKGTESHPHEDNWLKFRSKNNCFLYGVFNSYDGNQAFDVVERSFLESIDDALAKKESLQSQLPEGVPQHQLLPQSVSEDPYVRPQENSGELVPSLERLKALEREISGGAMAIVAALLNKLYVANVGLDAGKFKQVGIICGQENTRHIGDYRVKYGYTDIDLLSVAKAKSIIAEPEIHGAQPLDGITASWC</sequence>
<dbReference type="EMBL" id="KE674899">
    <property type="protein sequence ID" value="ERE76051.1"/>
    <property type="molecule type" value="Genomic_DNA"/>
</dbReference>
<dbReference type="SUPFAM" id="SSF81606">
    <property type="entry name" value="PP2C-like"/>
    <property type="match status" value="1"/>
</dbReference>
<dbReference type="InterPro" id="IPR036457">
    <property type="entry name" value="PPM-type-like_dom_sf"/>
</dbReference>
<accession>A0A061I3H3</accession>
<protein>
    <submittedName>
        <fullName evidence="1">TGF-beta-activated kinase 1 and MAP3K7-binding protein 1</fullName>
    </submittedName>
</protein>
<keyword evidence="1" id="KW-0808">Transferase</keyword>
<evidence type="ECO:0000313" key="2">
    <source>
        <dbReference type="Proteomes" id="UP000030759"/>
    </source>
</evidence>
<organism evidence="1 2">
    <name type="scientific">Cricetulus griseus</name>
    <name type="common">Chinese hamster</name>
    <name type="synonym">Cricetulus barabensis griseus</name>
    <dbReference type="NCBI Taxonomy" id="10029"/>
    <lineage>
        <taxon>Eukaryota</taxon>
        <taxon>Metazoa</taxon>
        <taxon>Chordata</taxon>
        <taxon>Craniata</taxon>
        <taxon>Vertebrata</taxon>
        <taxon>Euteleostomi</taxon>
        <taxon>Mammalia</taxon>
        <taxon>Eutheria</taxon>
        <taxon>Euarchontoglires</taxon>
        <taxon>Glires</taxon>
        <taxon>Rodentia</taxon>
        <taxon>Myomorpha</taxon>
        <taxon>Muroidea</taxon>
        <taxon>Cricetidae</taxon>
        <taxon>Cricetinae</taxon>
        <taxon>Cricetulus</taxon>
    </lineage>
</organism>
<keyword evidence="1" id="KW-0418">Kinase</keyword>
<gene>
    <name evidence="1" type="ORF">H671_4g12135</name>
</gene>
<proteinExistence type="predicted"/>
<name>A0A061I3H3_CRIGR</name>
<dbReference type="Proteomes" id="UP000030759">
    <property type="component" value="Unassembled WGS sequence"/>
</dbReference>
<dbReference type="Gene3D" id="3.60.40.10">
    <property type="entry name" value="PPM-type phosphatase domain"/>
    <property type="match status" value="2"/>
</dbReference>